<accession>A0ABU5TRT4</accession>
<gene>
    <name evidence="1" type="ORF">VB854_01565</name>
</gene>
<organism evidence="1 2">
    <name type="scientific">Limnoraphis robusta CCNP1315</name>
    <dbReference type="NCBI Taxonomy" id="3110306"/>
    <lineage>
        <taxon>Bacteria</taxon>
        <taxon>Bacillati</taxon>
        <taxon>Cyanobacteriota</taxon>
        <taxon>Cyanophyceae</taxon>
        <taxon>Oscillatoriophycideae</taxon>
        <taxon>Oscillatoriales</taxon>
        <taxon>Sirenicapillariaceae</taxon>
        <taxon>Limnoraphis</taxon>
    </lineage>
</organism>
<dbReference type="Proteomes" id="UP001301728">
    <property type="component" value="Unassembled WGS sequence"/>
</dbReference>
<reference evidence="1 2" key="1">
    <citation type="submission" date="2023-12" db="EMBL/GenBank/DDBJ databases">
        <title>Baltic Sea Cyanobacteria.</title>
        <authorList>
            <person name="Delbaje E."/>
            <person name="Fewer D.P."/>
            <person name="Shishido T.K."/>
        </authorList>
    </citation>
    <scope>NUCLEOTIDE SEQUENCE [LARGE SCALE GENOMIC DNA]</scope>
    <source>
        <strain evidence="1 2">CCNP 1315</strain>
    </source>
</reference>
<dbReference type="EMBL" id="JAYGHT010000002">
    <property type="protein sequence ID" value="MEA5517628.1"/>
    <property type="molecule type" value="Genomic_DNA"/>
</dbReference>
<evidence type="ECO:0000313" key="1">
    <source>
        <dbReference type="EMBL" id="MEA5517628.1"/>
    </source>
</evidence>
<dbReference type="RefSeq" id="WP_323273644.1">
    <property type="nucleotide sequence ID" value="NZ_JAYGHT010000002.1"/>
</dbReference>
<comment type="caution">
    <text evidence="1">The sequence shown here is derived from an EMBL/GenBank/DDBJ whole genome shotgun (WGS) entry which is preliminary data.</text>
</comment>
<sequence>MIEYIFSAESQARLAAGTLVQATTTSTGQLLPLVRDPATGRFVEIAKGAFINDDHLSPVIGGNMFQNLRGSQQILGQLDVIKSSLGVLQATTAFIGVGVAATAVLSAVNLWQTFKLREDVKQLKLELRDGFLDLKQALRSQGVEIIQHLDQVAEDIKFEQHRLEYLKAYSRFIQATKLMKTATTIEDLDARKVELSNARQTLGEALAIYNSPHLLSETSAPGKLRRHECAWAIEQTICLTYQLQNEPKALKQSVSDLQEKIRQDSLEVIECCETEEELDFIFPELTRIHDHDLAALSAWENQIDWMMSLPAEDLKLLASADFQESTETPETQLTTVAEPPEFQYYQELKQKSHPNSLQDQLIFLMNPELRRESERYVSQQAKNAGFKSLVSANLQKASHMTVANLYWYFKVQYESENELKPATVSA</sequence>
<name>A0ABU5TRT4_9CYAN</name>
<keyword evidence="2" id="KW-1185">Reference proteome</keyword>
<proteinExistence type="predicted"/>
<protein>
    <submittedName>
        <fullName evidence="1">Uncharacterized protein</fullName>
    </submittedName>
</protein>
<evidence type="ECO:0000313" key="2">
    <source>
        <dbReference type="Proteomes" id="UP001301728"/>
    </source>
</evidence>